<keyword evidence="4" id="KW-1185">Reference proteome</keyword>
<dbReference type="Proteomes" id="UP001235547">
    <property type="component" value="Chromosome 1"/>
</dbReference>
<evidence type="ECO:0000313" key="3">
    <source>
        <dbReference type="EMBL" id="WEX85182.1"/>
    </source>
</evidence>
<dbReference type="InterPro" id="IPR011049">
    <property type="entry name" value="Serralysin-like_metalloprot_C"/>
</dbReference>
<dbReference type="Pfam" id="PF00353">
    <property type="entry name" value="HemolysinCabind"/>
    <property type="match status" value="7"/>
</dbReference>
<dbReference type="EMBL" id="CP120371">
    <property type="protein sequence ID" value="WEX85182.1"/>
    <property type="molecule type" value="Genomic_DNA"/>
</dbReference>
<protein>
    <submittedName>
        <fullName evidence="3">Calcium-binding protein</fullName>
    </submittedName>
</protein>
<proteinExistence type="predicted"/>
<evidence type="ECO:0000313" key="4">
    <source>
        <dbReference type="Proteomes" id="UP001235547"/>
    </source>
</evidence>
<dbReference type="PRINTS" id="PR00313">
    <property type="entry name" value="CABNDNGRPT"/>
</dbReference>
<dbReference type="SUPFAM" id="SSF51120">
    <property type="entry name" value="beta-Roll"/>
    <property type="match status" value="1"/>
</dbReference>
<dbReference type="PANTHER" id="PTHR38340:SF1">
    <property type="entry name" value="S-LAYER PROTEIN"/>
    <property type="match status" value="1"/>
</dbReference>
<evidence type="ECO:0000256" key="2">
    <source>
        <dbReference type="ARBA" id="ARBA00022525"/>
    </source>
</evidence>
<dbReference type="InterPro" id="IPR050557">
    <property type="entry name" value="RTX_toxin/Mannuronan_C5-epim"/>
</dbReference>
<dbReference type="PANTHER" id="PTHR38340">
    <property type="entry name" value="S-LAYER PROTEIN"/>
    <property type="match status" value="1"/>
</dbReference>
<sequence>MRRGGNDQLDGGTGNDTLYGDAFSIDVPDFFAVAGGDDRLDGGKGNDTLYGDSFESISGRGGNDWLDGGAGDDILVGDAFIFGDFVVGGDDRLEGGQGKDRLYGDGLTEGVLDSGTGGNDQLYGGSGNDFLVGDVLSARFGSGGNDLLDGGSGDDLLYGDAESGVETAGGDDVVIGGRGNDQLWGDGGLTSSFVVQTGADRFLFAQHSGRDDIFDFEIDKDVIQVSLDYGYSNFADLLPNISDDANGNAVVHLNGTVDQVTLLRVQTADLSAANFVFSNADLEIV</sequence>
<dbReference type="Gene3D" id="2.150.10.10">
    <property type="entry name" value="Serralysin-like metalloprotease, C-terminal"/>
    <property type="match status" value="2"/>
</dbReference>
<keyword evidence="2" id="KW-0964">Secreted</keyword>
<accession>A0ABY8D4U6</accession>
<comment type="subcellular location">
    <subcellularLocation>
        <location evidence="1">Secreted</location>
    </subcellularLocation>
</comment>
<name>A0ABY8D4U6_9HYPH</name>
<dbReference type="InterPro" id="IPR001343">
    <property type="entry name" value="Hemolysn_Ca-bd"/>
</dbReference>
<gene>
    <name evidence="3" type="ORF">PYH38_004519</name>
</gene>
<organism evidence="3 4">
    <name type="scientific">Sinorhizobium numidicum</name>
    <dbReference type="NCBI Taxonomy" id="680248"/>
    <lineage>
        <taxon>Bacteria</taxon>
        <taxon>Pseudomonadati</taxon>
        <taxon>Pseudomonadota</taxon>
        <taxon>Alphaproteobacteria</taxon>
        <taxon>Hyphomicrobiales</taxon>
        <taxon>Rhizobiaceae</taxon>
        <taxon>Sinorhizobium/Ensifer group</taxon>
        <taxon>Sinorhizobium</taxon>
    </lineage>
</organism>
<evidence type="ECO:0000256" key="1">
    <source>
        <dbReference type="ARBA" id="ARBA00004613"/>
    </source>
</evidence>
<reference evidence="3 4" key="1">
    <citation type="submission" date="2023-03" db="EMBL/GenBank/DDBJ databases">
        <authorList>
            <person name="Kaur S."/>
            <person name="Espinosa-Saiz D."/>
            <person name="Velazquez E."/>
            <person name="Menendez E."/>
            <person name="diCenzo G.C."/>
        </authorList>
    </citation>
    <scope>NUCLEOTIDE SEQUENCE [LARGE SCALE GENOMIC DNA]</scope>
    <source>
        <strain evidence="3 4">LMG 27395</strain>
    </source>
</reference>